<evidence type="ECO:0000313" key="1">
    <source>
        <dbReference type="EMBL" id="KKN08872.1"/>
    </source>
</evidence>
<dbReference type="EMBL" id="LAZR01004409">
    <property type="protein sequence ID" value="KKN08872.1"/>
    <property type="molecule type" value="Genomic_DNA"/>
</dbReference>
<dbReference type="AlphaFoldDB" id="A0A0F9NAC5"/>
<reference evidence="1" key="1">
    <citation type="journal article" date="2015" name="Nature">
        <title>Complex archaea that bridge the gap between prokaryotes and eukaryotes.</title>
        <authorList>
            <person name="Spang A."/>
            <person name="Saw J.H."/>
            <person name="Jorgensen S.L."/>
            <person name="Zaremba-Niedzwiedzka K."/>
            <person name="Martijn J."/>
            <person name="Lind A.E."/>
            <person name="van Eijk R."/>
            <person name="Schleper C."/>
            <person name="Guy L."/>
            <person name="Ettema T.J."/>
        </authorList>
    </citation>
    <scope>NUCLEOTIDE SEQUENCE</scope>
</reference>
<sequence>MPEVKMPYGKFKNKTMEEIPSGYLRWLAENFKIEEICQAADKEWIYRETYNLHWREER</sequence>
<gene>
    <name evidence="1" type="ORF">LCGC14_1052410</name>
</gene>
<accession>A0A0F9NAC5</accession>
<dbReference type="InterPro" id="IPR024530">
    <property type="entry name" value="QSregVF_b"/>
</dbReference>
<organism evidence="1">
    <name type="scientific">marine sediment metagenome</name>
    <dbReference type="NCBI Taxonomy" id="412755"/>
    <lineage>
        <taxon>unclassified sequences</taxon>
        <taxon>metagenomes</taxon>
        <taxon>ecological metagenomes</taxon>
    </lineage>
</organism>
<name>A0A0F9NAC5_9ZZZZ</name>
<dbReference type="Pfam" id="PF12843">
    <property type="entry name" value="QSregVF_b"/>
    <property type="match status" value="1"/>
</dbReference>
<evidence type="ECO:0008006" key="2">
    <source>
        <dbReference type="Google" id="ProtNLM"/>
    </source>
</evidence>
<proteinExistence type="predicted"/>
<comment type="caution">
    <text evidence="1">The sequence shown here is derived from an EMBL/GenBank/DDBJ whole genome shotgun (WGS) entry which is preliminary data.</text>
</comment>
<protein>
    <recommendedName>
        <fullName evidence="2">Quorum-sensing-regulated virulence factor</fullName>
    </recommendedName>
</protein>